<dbReference type="EMBL" id="KK583193">
    <property type="protein sequence ID" value="KDO33485.1"/>
    <property type="molecule type" value="Genomic_DNA"/>
</dbReference>
<dbReference type="RefSeq" id="XP_012196229.1">
    <property type="nucleotide sequence ID" value="XM_012340839.1"/>
</dbReference>
<evidence type="ECO:0000313" key="2">
    <source>
        <dbReference type="Proteomes" id="UP000030745"/>
    </source>
</evidence>
<dbReference type="GeneID" id="24124851"/>
<protein>
    <submittedName>
        <fullName evidence="1">Uncharacterized protein</fullName>
    </submittedName>
</protein>
<organism evidence="1 2">
    <name type="scientific">Saprolegnia parasitica (strain CBS 223.65)</name>
    <dbReference type="NCBI Taxonomy" id="695850"/>
    <lineage>
        <taxon>Eukaryota</taxon>
        <taxon>Sar</taxon>
        <taxon>Stramenopiles</taxon>
        <taxon>Oomycota</taxon>
        <taxon>Saprolegniomycetes</taxon>
        <taxon>Saprolegniales</taxon>
        <taxon>Saprolegniaceae</taxon>
        <taxon>Saprolegnia</taxon>
    </lineage>
</organism>
<dbReference type="VEuPathDB" id="FungiDB:SPRG_02293"/>
<accession>A0A067CW35</accession>
<evidence type="ECO:0000313" key="1">
    <source>
        <dbReference type="EMBL" id="KDO33485.1"/>
    </source>
</evidence>
<gene>
    <name evidence="1" type="ORF">SPRG_02293</name>
</gene>
<feature type="non-terminal residue" evidence="1">
    <location>
        <position position="114"/>
    </location>
</feature>
<name>A0A067CW35_SAPPC</name>
<proteinExistence type="predicted"/>
<dbReference type="AlphaFoldDB" id="A0A067CW35"/>
<reference evidence="1 2" key="1">
    <citation type="journal article" date="2013" name="PLoS Genet.">
        <title>Distinctive expansion of potential virulence genes in the genome of the oomycete fish pathogen Saprolegnia parasitica.</title>
        <authorList>
            <person name="Jiang R.H."/>
            <person name="de Bruijn I."/>
            <person name="Haas B.J."/>
            <person name="Belmonte R."/>
            <person name="Lobach L."/>
            <person name="Christie J."/>
            <person name="van den Ackerveken G."/>
            <person name="Bottin A."/>
            <person name="Bulone V."/>
            <person name="Diaz-Moreno S.M."/>
            <person name="Dumas B."/>
            <person name="Fan L."/>
            <person name="Gaulin E."/>
            <person name="Govers F."/>
            <person name="Grenville-Briggs L.J."/>
            <person name="Horner N.R."/>
            <person name="Levin J.Z."/>
            <person name="Mammella M."/>
            <person name="Meijer H.J."/>
            <person name="Morris P."/>
            <person name="Nusbaum C."/>
            <person name="Oome S."/>
            <person name="Phillips A.J."/>
            <person name="van Rooyen D."/>
            <person name="Rzeszutek E."/>
            <person name="Saraiva M."/>
            <person name="Secombes C.J."/>
            <person name="Seidl M.F."/>
            <person name="Snel B."/>
            <person name="Stassen J.H."/>
            <person name="Sykes S."/>
            <person name="Tripathy S."/>
            <person name="van den Berg H."/>
            <person name="Vega-Arreguin J.C."/>
            <person name="Wawra S."/>
            <person name="Young S.K."/>
            <person name="Zeng Q."/>
            <person name="Dieguez-Uribeondo J."/>
            <person name="Russ C."/>
            <person name="Tyler B.M."/>
            <person name="van West P."/>
        </authorList>
    </citation>
    <scope>NUCLEOTIDE SEQUENCE [LARGE SCALE GENOMIC DNA]</scope>
    <source>
        <strain evidence="1 2">CBS 223.65</strain>
    </source>
</reference>
<keyword evidence="2" id="KW-1185">Reference proteome</keyword>
<dbReference type="KEGG" id="spar:SPRG_02293"/>
<sequence>MVAQLQVAAEAAHATVIPRILLADRLYAYPTKTIAGFVRGSWLPASSSPSASSCDVGPRVIFHGLPSSMTSSVPRFLHVLGPCLQVTMVMAALPGQWRPTSSRSLSNLPRAIAD</sequence>
<dbReference type="Proteomes" id="UP000030745">
    <property type="component" value="Unassembled WGS sequence"/>
</dbReference>